<dbReference type="GO" id="GO:0032259">
    <property type="term" value="P:methylation"/>
    <property type="evidence" value="ECO:0007669"/>
    <property type="project" value="UniProtKB-KW"/>
</dbReference>
<protein>
    <submittedName>
        <fullName evidence="5">Class I SAM-dependent methyltransferase</fullName>
        <ecNumber evidence="5">2.1.1.-</ecNumber>
    </submittedName>
</protein>
<dbReference type="RefSeq" id="WP_267163355.1">
    <property type="nucleotide sequence ID" value="NZ_CP112972.1"/>
</dbReference>
<evidence type="ECO:0000313" key="5">
    <source>
        <dbReference type="EMBL" id="MFC7057586.1"/>
    </source>
</evidence>
<accession>A0ABD5VW98</accession>
<dbReference type="EC" id="2.1.1.-" evidence="5"/>
<keyword evidence="6" id="KW-1185">Reference proteome</keyword>
<gene>
    <name evidence="5" type="ORF">ACFQQG_04605</name>
</gene>
<dbReference type="PANTHER" id="PTHR43861:SF1">
    <property type="entry name" value="TRANS-ACONITATE 2-METHYLTRANSFERASE"/>
    <property type="match status" value="1"/>
</dbReference>
<dbReference type="EMBL" id="JBHSZI010000001">
    <property type="protein sequence ID" value="MFC7057586.1"/>
    <property type="molecule type" value="Genomic_DNA"/>
</dbReference>
<reference evidence="5 6" key="1">
    <citation type="journal article" date="2019" name="Int. J. Syst. Evol. Microbiol.">
        <title>The Global Catalogue of Microorganisms (GCM) 10K type strain sequencing project: providing services to taxonomists for standard genome sequencing and annotation.</title>
        <authorList>
            <consortium name="The Broad Institute Genomics Platform"/>
            <consortium name="The Broad Institute Genome Sequencing Center for Infectious Disease"/>
            <person name="Wu L."/>
            <person name="Ma J."/>
        </authorList>
    </citation>
    <scope>NUCLEOTIDE SEQUENCE [LARGE SCALE GENOMIC DNA]</scope>
    <source>
        <strain evidence="5 6">JCM 30072</strain>
    </source>
</reference>
<proteinExistence type="predicted"/>
<evidence type="ECO:0000313" key="6">
    <source>
        <dbReference type="Proteomes" id="UP001596445"/>
    </source>
</evidence>
<name>A0ABD5VW98_9EURY</name>
<evidence type="ECO:0000256" key="2">
    <source>
        <dbReference type="ARBA" id="ARBA00022679"/>
    </source>
</evidence>
<comment type="caution">
    <text evidence="5">The sequence shown here is derived from an EMBL/GenBank/DDBJ whole genome shotgun (WGS) entry which is preliminary data.</text>
</comment>
<dbReference type="SUPFAM" id="SSF53335">
    <property type="entry name" value="S-adenosyl-L-methionine-dependent methyltransferases"/>
    <property type="match status" value="1"/>
</dbReference>
<dbReference type="InterPro" id="IPR029063">
    <property type="entry name" value="SAM-dependent_MTases_sf"/>
</dbReference>
<keyword evidence="1 5" id="KW-0489">Methyltransferase</keyword>
<dbReference type="Pfam" id="PF13649">
    <property type="entry name" value="Methyltransf_25"/>
    <property type="match status" value="1"/>
</dbReference>
<evidence type="ECO:0000256" key="3">
    <source>
        <dbReference type="SAM" id="MobiDB-lite"/>
    </source>
</evidence>
<dbReference type="Gene3D" id="3.40.50.150">
    <property type="entry name" value="Vaccinia Virus protein VP39"/>
    <property type="match status" value="1"/>
</dbReference>
<dbReference type="CDD" id="cd02440">
    <property type="entry name" value="AdoMet_MTases"/>
    <property type="match status" value="1"/>
</dbReference>
<feature type="domain" description="Methyltransferase" evidence="4">
    <location>
        <begin position="46"/>
        <end position="130"/>
    </location>
</feature>
<dbReference type="GO" id="GO:0008168">
    <property type="term" value="F:methyltransferase activity"/>
    <property type="evidence" value="ECO:0007669"/>
    <property type="project" value="UniProtKB-KW"/>
</dbReference>
<dbReference type="GeneID" id="76629468"/>
<dbReference type="PANTHER" id="PTHR43861">
    <property type="entry name" value="TRANS-ACONITATE 2-METHYLTRANSFERASE-RELATED"/>
    <property type="match status" value="1"/>
</dbReference>
<dbReference type="Proteomes" id="UP001596445">
    <property type="component" value="Unassembled WGS sequence"/>
</dbReference>
<organism evidence="5 6">
    <name type="scientific">Halovenus salina</name>
    <dbReference type="NCBI Taxonomy" id="1510225"/>
    <lineage>
        <taxon>Archaea</taxon>
        <taxon>Methanobacteriati</taxon>
        <taxon>Methanobacteriota</taxon>
        <taxon>Stenosarchaea group</taxon>
        <taxon>Halobacteria</taxon>
        <taxon>Halobacteriales</taxon>
        <taxon>Haloarculaceae</taxon>
        <taxon>Halovenus</taxon>
    </lineage>
</organism>
<evidence type="ECO:0000259" key="4">
    <source>
        <dbReference type="Pfam" id="PF13649"/>
    </source>
</evidence>
<evidence type="ECO:0000256" key="1">
    <source>
        <dbReference type="ARBA" id="ARBA00022603"/>
    </source>
</evidence>
<dbReference type="InterPro" id="IPR041698">
    <property type="entry name" value="Methyltransf_25"/>
</dbReference>
<keyword evidence="2 5" id="KW-0808">Transferase</keyword>
<dbReference type="AlphaFoldDB" id="A0ABD5VW98"/>
<sequence>MKQSLTDHAERFDEKAPEYDSNKSEEYKATVSLVVDHADPSPADVVLDLGTGTGAIALALAEDAGEVVGRDISEGMLDEARAKATERGLENIAFGEGRFREPNAPDSVDIVTSNFAMHHLSDEEKRETIAVLGDLGADRVVLGDVMFFGEPNPEEPFYSPAVDDPATVGVLADAFTDAGFALTAVEPVHEQVGVLVAQRAVR</sequence>
<feature type="region of interest" description="Disordered" evidence="3">
    <location>
        <begin position="1"/>
        <end position="25"/>
    </location>
</feature>